<evidence type="ECO:0008006" key="2">
    <source>
        <dbReference type="Google" id="ProtNLM"/>
    </source>
</evidence>
<organism evidence="1">
    <name type="scientific">candidate division WOR-3 bacterium</name>
    <dbReference type="NCBI Taxonomy" id="2052148"/>
    <lineage>
        <taxon>Bacteria</taxon>
        <taxon>Bacteria division WOR-3</taxon>
    </lineage>
</organism>
<protein>
    <recommendedName>
        <fullName evidence="2">DUF3570 domain-containing protein</fullName>
    </recommendedName>
</protein>
<dbReference type="AlphaFoldDB" id="A0A7V3PT99"/>
<name>A0A7V3PT99_UNCW3</name>
<dbReference type="EMBL" id="DTMZ01000049">
    <property type="protein sequence ID" value="HGD12912.1"/>
    <property type="molecule type" value="Genomic_DNA"/>
</dbReference>
<reference evidence="1" key="1">
    <citation type="journal article" date="2020" name="mSystems">
        <title>Genome- and Community-Level Interaction Insights into Carbon Utilization and Element Cycling Functions of Hydrothermarchaeota in Hydrothermal Sediment.</title>
        <authorList>
            <person name="Zhou Z."/>
            <person name="Liu Y."/>
            <person name="Xu W."/>
            <person name="Pan J."/>
            <person name="Luo Z.H."/>
            <person name="Li M."/>
        </authorList>
    </citation>
    <scope>NUCLEOTIDE SEQUENCE [LARGE SCALE GENOMIC DNA]</scope>
    <source>
        <strain evidence="1">SpSt-914</strain>
    </source>
</reference>
<gene>
    <name evidence="1" type="ORF">ENX16_02360</name>
</gene>
<proteinExistence type="predicted"/>
<comment type="caution">
    <text evidence="1">The sequence shown here is derived from an EMBL/GenBank/DDBJ whole genome shotgun (WGS) entry which is preliminary data.</text>
</comment>
<evidence type="ECO:0000313" key="1">
    <source>
        <dbReference type="EMBL" id="HGD12912.1"/>
    </source>
</evidence>
<sequence>MSKWFKFLLPLLTISAISYAKISWLASFTSDLTYDQNIFYLSPSDLEKYRQRTEPLKFPYHSADDLTLMLDVELTARFSKLTILKTSFRIHNYASNQEKSYGLFRLRMEQQVGERSRIAGYYSWLPNYLIRYYRAGNSQQYSPCRFGEQIAGVNYRLQLGTFAIGPGYQIEFYNYIAPFEYYDTRAHRFNGNLNWQPKNNLKLQAEYYFKIAQAKGPLPDISYSEHNISLELATRPRRFTRFGINTGYQYSYRYYTTPNSPSADPYHASRVDQIQNISITADYLFNSFTVYFQYEFEWREVDSPYREQIEEIKNYRTNRVGAGVKLPLKMQARNFRHTGGG</sequence>
<accession>A0A7V3PT99</accession>